<evidence type="ECO:0000256" key="8">
    <source>
        <dbReference type="SAM" id="MobiDB-lite"/>
    </source>
</evidence>
<evidence type="ECO:0000256" key="7">
    <source>
        <dbReference type="ARBA" id="ARBA00023180"/>
    </source>
</evidence>
<feature type="transmembrane region" description="Helical" evidence="9">
    <location>
        <begin position="711"/>
        <end position="731"/>
    </location>
</feature>
<evidence type="ECO:0000256" key="3">
    <source>
        <dbReference type="ARBA" id="ARBA00022692"/>
    </source>
</evidence>
<evidence type="ECO:0000256" key="2">
    <source>
        <dbReference type="ARBA" id="ARBA00006618"/>
    </source>
</evidence>
<dbReference type="RefSeq" id="XP_019630774.1">
    <property type="nucleotide sequence ID" value="XM_019775215.1"/>
</dbReference>
<dbReference type="KEGG" id="bbel:109474819"/>
<accession>A0A6P4ZA54</accession>
<sequence length="908" mass="102639">MATFVVLVAAILTAISTVETSGGVSSGARPARVRRQTGELRQEIPAEFTQIYQGSVFNGTEDIYRYTYMQNESSPRAIRVEVKSEGATEDYPLLFVVRQQRGILSWQVPLMIRGIYGYDKVSRTLCPMDHLQVGVKDEKETVYLEVSAASPTALNYRVNATILTDFILSTGQPRNFLVSPSQPQYYAYKMPPDLDMVVVKVSSPNSLCAVFSLQPIKCPVYDLDRNIEFVGIYQTFMKKAAITVQRSYFPNGEFYVVVVVKATDADCTGEMETIQPAYPSEEAFEMRRVKEVNVVVGPSITDSQYVTAVFVGILVFVLFYVVTFMVLFIQWIRQRNAELEGLAPRPEEQGGFQITQPASNAEAPINAQRTEPNYGATGWDRVKMPSVLDTAFTDGLSLNHITILGKKLSNNGSVSSQKEANISPNKPTTDPYTMGEQPAETKPGIPPTDQPNGPPIPPNPPPPRPAQPKSYPKPPMVHTLSDSSMEDDIDMLDDADEDKDIYRTKTFLYVADLARKDHRHLSQKYNLYSWNLLTISVFYALPVIQLVITYQKMLNTTGNEDICYYNFFCAQPAGDLTAFNNVYSNIGYIMLGVLILILVYRRDYTHQKKVDAGDRYAIDYGIPKHFGLFYAIGIALVMEGVMSGCYHVCPNYSNFQFDTSFMYIIGGLGMLKLYQTRHPDINANAYAAYASLAIVIFVAVIGVVFGTPYFWAIFTIVYVLAILALTAQVYYMGRWRLDMGIFHRMYLLIRTDCLQCSKPMYWDRFVLLLVGNIINWSLALFGAVAQPDDFASFMLAIFIINFLLYFVFYIVMKLRSGERILWVTVGLIIITLICWTLALSFFFKGVTTWEKTPAQSRLDNKDCVLMGFYDDHDIWHFMSAISMFCSFLVLLMLDDDLDYTPRDKIPVF</sequence>
<keyword evidence="7" id="KW-0325">Glycoprotein</keyword>
<gene>
    <name evidence="12" type="primary">LOC109474819</name>
</gene>
<feature type="transmembrane region" description="Helical" evidence="9">
    <location>
        <begin position="655"/>
        <end position="674"/>
    </location>
</feature>
<evidence type="ECO:0000313" key="12">
    <source>
        <dbReference type="RefSeq" id="XP_019630774.1"/>
    </source>
</evidence>
<feature type="transmembrane region" description="Helical" evidence="9">
    <location>
        <begin position="765"/>
        <end position="784"/>
    </location>
</feature>
<dbReference type="Proteomes" id="UP000515135">
    <property type="component" value="Unplaced"/>
</dbReference>
<evidence type="ECO:0000256" key="1">
    <source>
        <dbReference type="ARBA" id="ARBA00004141"/>
    </source>
</evidence>
<dbReference type="OrthoDB" id="416618at2759"/>
<feature type="chain" id="PRO_5028459947" evidence="10">
    <location>
        <begin position="21"/>
        <end position="908"/>
    </location>
</feature>
<dbReference type="PANTHER" id="PTHR12185">
    <property type="entry name" value="SID1 TRANSMEMBRANE FAMILY MEMEBER"/>
    <property type="match status" value="1"/>
</dbReference>
<proteinExistence type="inferred from homology"/>
<organism evidence="11 12">
    <name type="scientific">Branchiostoma belcheri</name>
    <name type="common">Amphioxus</name>
    <dbReference type="NCBI Taxonomy" id="7741"/>
    <lineage>
        <taxon>Eukaryota</taxon>
        <taxon>Metazoa</taxon>
        <taxon>Chordata</taxon>
        <taxon>Cephalochordata</taxon>
        <taxon>Leptocardii</taxon>
        <taxon>Amphioxiformes</taxon>
        <taxon>Branchiostomatidae</taxon>
        <taxon>Branchiostoma</taxon>
    </lineage>
</organism>
<feature type="transmembrane region" description="Helical" evidence="9">
    <location>
        <begin position="628"/>
        <end position="649"/>
    </location>
</feature>
<keyword evidence="3 9" id="KW-0812">Transmembrane</keyword>
<evidence type="ECO:0000256" key="10">
    <source>
        <dbReference type="SAM" id="SignalP"/>
    </source>
</evidence>
<evidence type="ECO:0000256" key="4">
    <source>
        <dbReference type="ARBA" id="ARBA00022729"/>
    </source>
</evidence>
<feature type="region of interest" description="Disordered" evidence="8">
    <location>
        <begin position="409"/>
        <end position="485"/>
    </location>
</feature>
<evidence type="ECO:0000256" key="6">
    <source>
        <dbReference type="ARBA" id="ARBA00023136"/>
    </source>
</evidence>
<feature type="transmembrane region" description="Helical" evidence="9">
    <location>
        <begin position="305"/>
        <end position="329"/>
    </location>
</feature>
<dbReference type="AlphaFoldDB" id="A0A6P4ZA54"/>
<dbReference type="InterPro" id="IPR025958">
    <property type="entry name" value="SID1_TM_fam"/>
</dbReference>
<evidence type="ECO:0000313" key="11">
    <source>
        <dbReference type="Proteomes" id="UP000515135"/>
    </source>
</evidence>
<dbReference type="GeneID" id="109474819"/>
<dbReference type="GO" id="GO:0005764">
    <property type="term" value="C:lysosome"/>
    <property type="evidence" value="ECO:0007669"/>
    <property type="project" value="TreeGrafter"/>
</dbReference>
<dbReference type="GO" id="GO:0051033">
    <property type="term" value="F:RNA transmembrane transporter activity"/>
    <property type="evidence" value="ECO:0007669"/>
    <property type="project" value="TreeGrafter"/>
</dbReference>
<keyword evidence="11" id="KW-1185">Reference proteome</keyword>
<feature type="transmembrane region" description="Helical" evidence="9">
    <location>
        <begin position="686"/>
        <end position="705"/>
    </location>
</feature>
<feature type="region of interest" description="Disordered" evidence="8">
    <location>
        <begin position="347"/>
        <end position="379"/>
    </location>
</feature>
<evidence type="ECO:0000256" key="5">
    <source>
        <dbReference type="ARBA" id="ARBA00022989"/>
    </source>
</evidence>
<feature type="transmembrane region" description="Helical" evidence="9">
    <location>
        <begin position="525"/>
        <end position="548"/>
    </location>
</feature>
<evidence type="ECO:0000256" key="9">
    <source>
        <dbReference type="SAM" id="Phobius"/>
    </source>
</evidence>
<feature type="transmembrane region" description="Helical" evidence="9">
    <location>
        <begin position="582"/>
        <end position="600"/>
    </location>
</feature>
<keyword evidence="5 9" id="KW-1133">Transmembrane helix</keyword>
<feature type="signal peptide" evidence="10">
    <location>
        <begin position="1"/>
        <end position="20"/>
    </location>
</feature>
<dbReference type="Pfam" id="PF13965">
    <property type="entry name" value="SID-1_RNA_chan"/>
    <property type="match status" value="1"/>
</dbReference>
<comment type="subcellular location">
    <subcellularLocation>
        <location evidence="1">Membrane</location>
        <topology evidence="1">Multi-pass membrane protein</topology>
    </subcellularLocation>
</comment>
<feature type="transmembrane region" description="Helical" evidence="9">
    <location>
        <begin position="874"/>
        <end position="893"/>
    </location>
</feature>
<name>A0A6P4ZA54_BRABE</name>
<dbReference type="PANTHER" id="PTHR12185:SF14">
    <property type="entry name" value="CHOLESTEROL UPTAKE PROTEIN 1"/>
    <property type="match status" value="1"/>
</dbReference>
<feature type="compositionally biased region" description="Pro residues" evidence="8">
    <location>
        <begin position="444"/>
        <end position="475"/>
    </location>
</feature>
<dbReference type="GO" id="GO:0003725">
    <property type="term" value="F:double-stranded RNA binding"/>
    <property type="evidence" value="ECO:0007669"/>
    <property type="project" value="TreeGrafter"/>
</dbReference>
<protein>
    <submittedName>
        <fullName evidence="12">SID1 transmembrane family member 2-like isoform X1</fullName>
    </submittedName>
</protein>
<dbReference type="GO" id="GO:0005886">
    <property type="term" value="C:plasma membrane"/>
    <property type="evidence" value="ECO:0007669"/>
    <property type="project" value="TreeGrafter"/>
</dbReference>
<feature type="transmembrane region" description="Helical" evidence="9">
    <location>
        <begin position="820"/>
        <end position="843"/>
    </location>
</feature>
<feature type="transmembrane region" description="Helical" evidence="9">
    <location>
        <begin position="790"/>
        <end position="811"/>
    </location>
</feature>
<keyword evidence="6 9" id="KW-0472">Membrane</keyword>
<feature type="compositionally biased region" description="Polar residues" evidence="8">
    <location>
        <begin position="409"/>
        <end position="431"/>
    </location>
</feature>
<reference evidence="12" key="1">
    <citation type="submission" date="2025-08" db="UniProtKB">
        <authorList>
            <consortium name="RefSeq"/>
        </authorList>
    </citation>
    <scope>IDENTIFICATION</scope>
    <source>
        <tissue evidence="12">Gonad</tissue>
    </source>
</reference>
<comment type="similarity">
    <text evidence="2">Belongs to the SID1 family.</text>
</comment>
<keyword evidence="4 10" id="KW-0732">Signal</keyword>